<evidence type="ECO:0000313" key="2">
    <source>
        <dbReference type="EMBL" id="AXQ70051.1"/>
    </source>
</evidence>
<name>A0A385EDU9_9CAUD</name>
<reference evidence="2" key="1">
    <citation type="submission" date="2018-07" db="EMBL/GenBank/DDBJ databases">
        <authorList>
            <person name="Wilson K.M."/>
            <person name="Ely B."/>
        </authorList>
    </citation>
    <scope>NUCLEOTIDE SEQUENCE</scope>
</reference>
<evidence type="ECO:0000256" key="1">
    <source>
        <dbReference type="SAM" id="MobiDB-lite"/>
    </source>
</evidence>
<gene>
    <name evidence="2" type="ORF">CcrSC_gp469</name>
</gene>
<protein>
    <submittedName>
        <fullName evidence="2">Uncharacterized protein</fullName>
    </submittedName>
</protein>
<reference evidence="2" key="2">
    <citation type="submission" date="2021-07" db="EMBL/GenBank/DDBJ databases">
        <title>Giant CbK-like Caulobacter bacteriophages have genetically divergent genomes.</title>
        <authorList>
            <person name="Wilson K."/>
            <person name="Ely B."/>
        </authorList>
    </citation>
    <scope>NUCLEOTIDE SEQUENCE</scope>
</reference>
<evidence type="ECO:0000313" key="3">
    <source>
        <dbReference type="Proteomes" id="UP000259683"/>
    </source>
</evidence>
<feature type="compositionally biased region" description="Basic and acidic residues" evidence="1">
    <location>
        <begin position="50"/>
        <end position="66"/>
    </location>
</feature>
<organism evidence="2 3">
    <name type="scientific">Caulobacter phage CcrSC</name>
    <dbReference type="NCBI Taxonomy" id="2283272"/>
    <lineage>
        <taxon>Viruses</taxon>
        <taxon>Duplodnaviria</taxon>
        <taxon>Heunggongvirae</taxon>
        <taxon>Uroviricota</taxon>
        <taxon>Caudoviricetes</taxon>
        <taxon>Jeanschmidtviridae</taxon>
        <taxon>Bertelyvirus</taxon>
        <taxon>Bertelyvirus SC</taxon>
    </lineage>
</organism>
<dbReference type="Proteomes" id="UP000259683">
    <property type="component" value="Segment"/>
</dbReference>
<dbReference type="EMBL" id="MH588547">
    <property type="protein sequence ID" value="AXQ70051.1"/>
    <property type="molecule type" value="Genomic_DNA"/>
</dbReference>
<accession>A0A385EDU9</accession>
<feature type="compositionally biased region" description="Pro residues" evidence="1">
    <location>
        <begin position="68"/>
        <end position="79"/>
    </location>
</feature>
<sequence length="371" mass="42230">MKTFRTNRIRLGQFRIRDRSNQRAKTAIMGAVIEAQGKPRKRAAMLEAENHAKRYRAPRDLGEVLPKHGPPAPEPPPPEKNWRSKPRPRYDIDHLVSVYLDHRRSLARAARALEMHPSTLQANLKRHRPEVLLPKGQRYDHDAALEWLQAGGQIEDVAAAFAVTPTMIEAMLKARAPDLLPTKREVDEDAVRAAYLVSDLDFGDFAKQQGLTPHRARRITKGLKRPYRRHKAYTISARDVAILAKFDQEGLSTRTLAKVFGVSAQRISQILLKHGRSPSHHKQQNQFAERHARKEAKAKARAAQKAAFKAKRDADGFRRYDIAKARALYLEGLSQTEVARRVGVHPVTIHLMVHRDFPEIVAERARLRKKA</sequence>
<feature type="region of interest" description="Disordered" evidence="1">
    <location>
        <begin position="50"/>
        <end position="87"/>
    </location>
</feature>
<dbReference type="Gene3D" id="1.10.10.60">
    <property type="entry name" value="Homeodomain-like"/>
    <property type="match status" value="1"/>
</dbReference>
<keyword evidence="3" id="KW-1185">Reference proteome</keyword>
<feature type="region of interest" description="Disordered" evidence="1">
    <location>
        <begin position="275"/>
        <end position="299"/>
    </location>
</feature>
<proteinExistence type="predicted"/>
<feature type="compositionally biased region" description="Basic and acidic residues" evidence="1">
    <location>
        <begin position="288"/>
        <end position="298"/>
    </location>
</feature>